<keyword evidence="2" id="KW-0813">Transport</keyword>
<gene>
    <name evidence="8" type="ORF">MCUN1_000452</name>
</gene>
<dbReference type="GO" id="GO:0005643">
    <property type="term" value="C:nuclear pore"/>
    <property type="evidence" value="ECO:0007669"/>
    <property type="project" value="UniProtKB-SubCell"/>
</dbReference>
<evidence type="ECO:0000256" key="6">
    <source>
        <dbReference type="ARBA" id="ARBA00023132"/>
    </source>
</evidence>
<evidence type="ECO:0000256" key="3">
    <source>
        <dbReference type="ARBA" id="ARBA00022816"/>
    </source>
</evidence>
<dbReference type="Pfam" id="PF10168">
    <property type="entry name" value="Nup88"/>
    <property type="match status" value="1"/>
</dbReference>
<evidence type="ECO:0000313" key="9">
    <source>
        <dbReference type="Proteomes" id="UP001219933"/>
    </source>
</evidence>
<evidence type="ECO:0000256" key="1">
    <source>
        <dbReference type="ARBA" id="ARBA00004567"/>
    </source>
</evidence>
<dbReference type="GO" id="GO:0017056">
    <property type="term" value="F:structural constituent of nuclear pore"/>
    <property type="evidence" value="ECO:0007669"/>
    <property type="project" value="InterPro"/>
</dbReference>
<dbReference type="Proteomes" id="UP001219933">
    <property type="component" value="Chromosome 1"/>
</dbReference>
<dbReference type="AlphaFoldDB" id="A0AAF0ERI5"/>
<accession>A0AAF0ERI5</accession>
<keyword evidence="9" id="KW-1185">Reference proteome</keyword>
<organism evidence="8 9">
    <name type="scientific">Malassezia cuniculi</name>
    <dbReference type="NCBI Taxonomy" id="948313"/>
    <lineage>
        <taxon>Eukaryota</taxon>
        <taxon>Fungi</taxon>
        <taxon>Dikarya</taxon>
        <taxon>Basidiomycota</taxon>
        <taxon>Ustilaginomycotina</taxon>
        <taxon>Malasseziomycetes</taxon>
        <taxon>Malasseziales</taxon>
        <taxon>Malasseziaceae</taxon>
        <taxon>Malassezia</taxon>
    </lineage>
</organism>
<keyword evidence="6" id="KW-0906">Nuclear pore complex</keyword>
<evidence type="ECO:0000256" key="4">
    <source>
        <dbReference type="ARBA" id="ARBA00022927"/>
    </source>
</evidence>
<proteinExistence type="predicted"/>
<dbReference type="GO" id="GO:0000055">
    <property type="term" value="P:ribosomal large subunit export from nucleus"/>
    <property type="evidence" value="ECO:0007669"/>
    <property type="project" value="InterPro"/>
</dbReference>
<name>A0AAF0ERI5_9BASI</name>
<evidence type="ECO:0000313" key="8">
    <source>
        <dbReference type="EMBL" id="WFD33639.1"/>
    </source>
</evidence>
<dbReference type="InterPro" id="IPR037700">
    <property type="entry name" value="NUP88/NUP82"/>
</dbReference>
<keyword evidence="4" id="KW-0653">Protein transport</keyword>
<keyword evidence="5" id="KW-0811">Translocation</keyword>
<keyword evidence="7" id="KW-0539">Nucleus</keyword>
<keyword evidence="3" id="KW-0509">mRNA transport</keyword>
<dbReference type="InterPro" id="IPR019321">
    <property type="entry name" value="Nucleoporin_Nup88"/>
</dbReference>
<sequence>MAGRAWLETLAEHPALHSAADAPPPSGQRVSRVAVRGADLIATVDNELRIISLSDAKRGVETSKVLYAPELDFPVESILVNATGKLLALVGTYQVAIIVLPRRGYEKQVGSQIHVNLVRLGTFYHAPQGSVPIAQAVWHPLGENSASLLVLTADGVVREYDVTRNVDEPQQTIACVPRRNKRSVFSAEDDDSSVAVSLAVGASCTTGDWLMLSLFVLMQNGDVWALCPFLPKHAVVNVRAIHALASVESKKPAEGGAPLRYVGALLRQISDGELARVTSPHIVAMPPKPQGPLRFKPEPVELDDEYAPAASDLLLTQIGGDGAPRVPILCIASCDGRVDICLVAEPIGPSWDKPTPPTLAVYESIDLALGGHDDRVFLSADPLYPDTFVATSRSAVHVVSFQSWAESLLAAVGVADQSALGDALKQGERSQVTHEAQVDGPVLVGTAMVNDVYLSYALLALTSDGQLITKELELRVALDEAAVEAAPVEAPAYRSLLASGFKVPDALQRPRQAPVAKGPLDGTPGSLRTFGTAAAEVRTQLADIVHAGNTVQARLDIQLHELKRQLDKLDSIAKRADSFSADSPLAARLERVAAAQTAVVQRLDALLQRLMDQHQPQLSVYEHRWFDELQRMAREFGVAEAGSRYVALERLHRLEHQLSVLRPSLASLKGSSQQAPERLGSRQLERVERQLAHEAAVLSLARAKAQYLQAALRAS</sequence>
<evidence type="ECO:0008006" key="10">
    <source>
        <dbReference type="Google" id="ProtNLM"/>
    </source>
</evidence>
<comment type="subcellular location">
    <subcellularLocation>
        <location evidence="1">Nucleus</location>
        <location evidence="1">Nuclear pore complex</location>
    </subcellularLocation>
</comment>
<evidence type="ECO:0000256" key="7">
    <source>
        <dbReference type="ARBA" id="ARBA00023242"/>
    </source>
</evidence>
<reference evidence="8" key="1">
    <citation type="submission" date="2023-03" db="EMBL/GenBank/DDBJ databases">
        <title>Mating type loci evolution in Malassezia.</title>
        <authorList>
            <person name="Coelho M.A."/>
        </authorList>
    </citation>
    <scope>NUCLEOTIDE SEQUENCE</scope>
    <source>
        <strain evidence="8">CBS 11721</strain>
    </source>
</reference>
<dbReference type="GO" id="GO:0006406">
    <property type="term" value="P:mRNA export from nucleus"/>
    <property type="evidence" value="ECO:0007669"/>
    <property type="project" value="TreeGrafter"/>
</dbReference>
<dbReference type="GO" id="GO:0000056">
    <property type="term" value="P:ribosomal small subunit export from nucleus"/>
    <property type="evidence" value="ECO:0007669"/>
    <property type="project" value="InterPro"/>
</dbReference>
<evidence type="ECO:0000256" key="2">
    <source>
        <dbReference type="ARBA" id="ARBA00022448"/>
    </source>
</evidence>
<dbReference type="PANTHER" id="PTHR13257">
    <property type="entry name" value="NUCLEOPORIN NUP84-RELATED"/>
    <property type="match status" value="1"/>
</dbReference>
<dbReference type="GO" id="GO:0006606">
    <property type="term" value="P:protein import into nucleus"/>
    <property type="evidence" value="ECO:0007669"/>
    <property type="project" value="TreeGrafter"/>
</dbReference>
<dbReference type="EMBL" id="CP119877">
    <property type="protein sequence ID" value="WFD33639.1"/>
    <property type="molecule type" value="Genomic_DNA"/>
</dbReference>
<dbReference type="PANTHER" id="PTHR13257:SF0">
    <property type="entry name" value="NUCLEAR PORE COMPLEX PROTEIN NUP88"/>
    <property type="match status" value="1"/>
</dbReference>
<evidence type="ECO:0000256" key="5">
    <source>
        <dbReference type="ARBA" id="ARBA00023010"/>
    </source>
</evidence>
<protein>
    <recommendedName>
        <fullName evidence="10">Nucleoporin nup82</fullName>
    </recommendedName>
</protein>